<feature type="transmembrane region" description="Helical" evidence="7">
    <location>
        <begin position="801"/>
        <end position="832"/>
    </location>
</feature>
<dbReference type="STRING" id="941907.SAMN06295910_1314"/>
<name>A0A1X7G7N6_9SPHN</name>
<evidence type="ECO:0000256" key="5">
    <source>
        <dbReference type="ARBA" id="ARBA00023136"/>
    </source>
</evidence>
<dbReference type="EMBL" id="LT840185">
    <property type="protein sequence ID" value="SMF65487.1"/>
    <property type="molecule type" value="Genomic_DNA"/>
</dbReference>
<feature type="domain" description="ABC3 transporter permease C-terminal" evidence="8">
    <location>
        <begin position="761"/>
        <end position="869"/>
    </location>
</feature>
<dbReference type="Proteomes" id="UP000192934">
    <property type="component" value="Chromosome I"/>
</dbReference>
<feature type="domain" description="ABC3 transporter permease C-terminal" evidence="8">
    <location>
        <begin position="304"/>
        <end position="419"/>
    </location>
</feature>
<comment type="subcellular location">
    <subcellularLocation>
        <location evidence="1">Cell membrane</location>
        <topology evidence="1">Multi-pass membrane protein</topology>
    </subcellularLocation>
</comment>
<keyword evidence="5 7" id="KW-0472">Membrane</keyword>
<feature type="transmembrane region" description="Helical" evidence="7">
    <location>
        <begin position="354"/>
        <end position="375"/>
    </location>
</feature>
<organism evidence="10 11">
    <name type="scientific">Allosphingosinicella indica</name>
    <dbReference type="NCBI Taxonomy" id="941907"/>
    <lineage>
        <taxon>Bacteria</taxon>
        <taxon>Pseudomonadati</taxon>
        <taxon>Pseudomonadota</taxon>
        <taxon>Alphaproteobacteria</taxon>
        <taxon>Sphingomonadales</taxon>
        <taxon>Sphingomonadaceae</taxon>
        <taxon>Allosphingosinicella</taxon>
    </lineage>
</organism>
<dbReference type="Pfam" id="PF02687">
    <property type="entry name" value="FtsX"/>
    <property type="match status" value="2"/>
</dbReference>
<evidence type="ECO:0000259" key="8">
    <source>
        <dbReference type="Pfam" id="PF02687"/>
    </source>
</evidence>
<dbReference type="PANTHER" id="PTHR30287">
    <property type="entry name" value="MEMBRANE COMPONENT OF PREDICTED ABC SUPERFAMILY METABOLITE UPTAKE TRANSPORTER"/>
    <property type="match status" value="1"/>
</dbReference>
<accession>A0A1X7G7N6</accession>
<proteinExistence type="predicted"/>
<keyword evidence="11" id="KW-1185">Reference proteome</keyword>
<dbReference type="GO" id="GO:0005886">
    <property type="term" value="C:plasma membrane"/>
    <property type="evidence" value="ECO:0007669"/>
    <property type="project" value="UniProtKB-SubCell"/>
</dbReference>
<feature type="transmembrane region" description="Helical" evidence="7">
    <location>
        <begin position="844"/>
        <end position="871"/>
    </location>
</feature>
<feature type="transmembrane region" description="Helical" evidence="7">
    <location>
        <begin position="466"/>
        <end position="493"/>
    </location>
</feature>
<keyword evidence="4 7" id="KW-1133">Transmembrane helix</keyword>
<feature type="domain" description="MacB-like periplasmic core" evidence="9">
    <location>
        <begin position="71"/>
        <end position="270"/>
    </location>
</feature>
<evidence type="ECO:0000313" key="10">
    <source>
        <dbReference type="EMBL" id="SMF65487.1"/>
    </source>
</evidence>
<reference evidence="11" key="1">
    <citation type="submission" date="2017-04" db="EMBL/GenBank/DDBJ databases">
        <authorList>
            <person name="Varghese N."/>
            <person name="Submissions S."/>
        </authorList>
    </citation>
    <scope>NUCLEOTIDE SEQUENCE [LARGE SCALE GENOMIC DNA]</scope>
    <source>
        <strain evidence="11">Dd16</strain>
    </source>
</reference>
<evidence type="ECO:0000256" key="1">
    <source>
        <dbReference type="ARBA" id="ARBA00004651"/>
    </source>
</evidence>
<dbReference type="Pfam" id="PF12704">
    <property type="entry name" value="MacB_PCD"/>
    <property type="match status" value="1"/>
</dbReference>
<gene>
    <name evidence="10" type="ORF">SAMN06295910_1314</name>
</gene>
<evidence type="ECO:0000256" key="4">
    <source>
        <dbReference type="ARBA" id="ARBA00022989"/>
    </source>
</evidence>
<feature type="transmembrane region" description="Helical" evidence="7">
    <location>
        <begin position="300"/>
        <end position="324"/>
    </location>
</feature>
<dbReference type="InterPro" id="IPR025857">
    <property type="entry name" value="MacB_PCD"/>
</dbReference>
<dbReference type="OrthoDB" id="9775544at2"/>
<evidence type="ECO:0000256" key="7">
    <source>
        <dbReference type="SAM" id="Phobius"/>
    </source>
</evidence>
<feature type="transmembrane region" description="Helical" evidence="7">
    <location>
        <begin position="760"/>
        <end position="780"/>
    </location>
</feature>
<dbReference type="InterPro" id="IPR003838">
    <property type="entry name" value="ABC3_permease_C"/>
</dbReference>
<feature type="transmembrane region" description="Helical" evidence="7">
    <location>
        <begin position="521"/>
        <end position="538"/>
    </location>
</feature>
<dbReference type="InterPro" id="IPR038766">
    <property type="entry name" value="Membrane_comp_ABC_pdt"/>
</dbReference>
<feature type="region of interest" description="Disordered" evidence="6">
    <location>
        <begin position="1"/>
        <end position="42"/>
    </location>
</feature>
<evidence type="ECO:0000256" key="3">
    <source>
        <dbReference type="ARBA" id="ARBA00022692"/>
    </source>
</evidence>
<evidence type="ECO:0000256" key="2">
    <source>
        <dbReference type="ARBA" id="ARBA00022475"/>
    </source>
</evidence>
<evidence type="ECO:0000313" key="11">
    <source>
        <dbReference type="Proteomes" id="UP000192934"/>
    </source>
</evidence>
<keyword evidence="2" id="KW-1003">Cell membrane</keyword>
<dbReference type="PANTHER" id="PTHR30287:SF1">
    <property type="entry name" value="INNER MEMBRANE PROTEIN"/>
    <property type="match status" value="1"/>
</dbReference>
<keyword evidence="3 7" id="KW-0812">Transmembrane</keyword>
<evidence type="ECO:0000256" key="6">
    <source>
        <dbReference type="SAM" id="MobiDB-lite"/>
    </source>
</evidence>
<feature type="transmembrane region" description="Helical" evidence="7">
    <location>
        <begin position="395"/>
        <end position="415"/>
    </location>
</feature>
<feature type="transmembrane region" description="Helical" evidence="7">
    <location>
        <begin position="68"/>
        <end position="91"/>
    </location>
</feature>
<dbReference type="AlphaFoldDB" id="A0A1X7G7N6"/>
<evidence type="ECO:0000259" key="9">
    <source>
        <dbReference type="Pfam" id="PF12704"/>
    </source>
</evidence>
<feature type="transmembrane region" description="Helical" evidence="7">
    <location>
        <begin position="436"/>
        <end position="460"/>
    </location>
</feature>
<sequence length="881" mass="90466">MGDACPPRNGEGDHAKHGGGGYETPSARGAPPPPSGFTGRSPSPFRGGYLPLTLALRDLRGGLAGLRLLAVCLFLGVLALAGVGSLSASIVRGLSDQGQAILGGDVQADVAQREATPGELALLRREGAVSHVTRMRAMAARPDGSETMLVDLKGIDAAYPLYGDFRLAPGAIAPRPGAGQVAIGPELGERLRVGVGDPVRIGNALFTVAGIIAEEPDRPGQGFTLGPPAIVDRAGLAATGLVQPGSLYTSLYRIRIAPGTELEPVTKRLETRLADAGFDVDDRTNSAPGTRRFIERVGQFLTLVGLTALVVAGIGVGNGVSSWLDMKRGGIATLKLLGATGGTIFRIYLIEIGLVAGGAIAAGLAAGALVPWVVVQVAGDALPVPPALGLHPLPLAASAAYGILIALVFALLPLARAREVPAASLFRGAVASSARGLRANAGMLLAVALAAAGIAALAIFTAREPLFAAGFIAAALGLLLMLSLLGGAIRALAARLPRPKSPLLRLALANVHRPGAQTGRLVVALGLGLTLFTTLAVIETNLAGQIRTTIPQRAPSFFLLDIPVGEIDRFRSLAKQAAPEGDLVTVPSLRGSVVAVNGQRVADMESIPDGAWMLRGDRGLTYAATPPGSSRVVEGEWWPADYAGPPLVSVDVEGARALGLKPGDGLTFSILGREFDARIANLREINWDTMGFNFAIVFAPGALESAPHSFMATIAMPADEERGFARAVSNAFPAVSAIRVKEIVQTVSDMLGQLTVAVRSAASVAILAGIAVLVGALAASRRARIYDSVILKLLGATRARILGAQAIEFVGLALVLAAVAFALGAAAGWYVVVQVLELEWAPDWPIVLATLAAGAAVTLVLGLLGTLPALAAKPAQALRTL</sequence>
<protein>
    <submittedName>
        <fullName evidence="10">Putative ABC transport system permease protein</fullName>
    </submittedName>
</protein>